<evidence type="ECO:0000313" key="7">
    <source>
        <dbReference type="EMBL" id="GMR35773.1"/>
    </source>
</evidence>
<protein>
    <submittedName>
        <fullName evidence="7">Uncharacterized protein</fullName>
    </submittedName>
</protein>
<dbReference type="InterPro" id="IPR055473">
    <property type="entry name" value="DUF7045"/>
</dbReference>
<feature type="domain" description="DUF7043" evidence="4">
    <location>
        <begin position="269"/>
        <end position="369"/>
    </location>
</feature>
<accession>A0AAN4ZC27</accession>
<dbReference type="InterPro" id="IPR055470">
    <property type="entry name" value="DUF7042"/>
</dbReference>
<dbReference type="PANTHER" id="PTHR22255">
    <property type="entry name" value="LP06548P"/>
    <property type="match status" value="1"/>
</dbReference>
<dbReference type="Pfam" id="PF23069">
    <property type="entry name" value="DUF7042"/>
    <property type="match status" value="1"/>
</dbReference>
<feature type="signal peptide" evidence="2">
    <location>
        <begin position="1"/>
        <end position="19"/>
    </location>
</feature>
<gene>
    <name evidence="7" type="ORF">PMAYCL1PPCAC_05968</name>
</gene>
<evidence type="ECO:0000256" key="2">
    <source>
        <dbReference type="SAM" id="SignalP"/>
    </source>
</evidence>
<evidence type="ECO:0000259" key="4">
    <source>
        <dbReference type="Pfam" id="PF23070"/>
    </source>
</evidence>
<feature type="chain" id="PRO_5042813948" evidence="2">
    <location>
        <begin position="20"/>
        <end position="606"/>
    </location>
</feature>
<organism evidence="7 8">
    <name type="scientific">Pristionchus mayeri</name>
    <dbReference type="NCBI Taxonomy" id="1317129"/>
    <lineage>
        <taxon>Eukaryota</taxon>
        <taxon>Metazoa</taxon>
        <taxon>Ecdysozoa</taxon>
        <taxon>Nematoda</taxon>
        <taxon>Chromadorea</taxon>
        <taxon>Rhabditida</taxon>
        <taxon>Rhabditina</taxon>
        <taxon>Diplogasteromorpha</taxon>
        <taxon>Diplogasteroidea</taxon>
        <taxon>Neodiplogasteridae</taxon>
        <taxon>Pristionchus</taxon>
    </lineage>
</organism>
<feature type="domain" description="DUF7044" evidence="5">
    <location>
        <begin position="14"/>
        <end position="120"/>
    </location>
</feature>
<dbReference type="InterPro" id="IPR055471">
    <property type="entry name" value="DUF7043"/>
</dbReference>
<keyword evidence="2" id="KW-0732">Signal</keyword>
<evidence type="ECO:0000259" key="6">
    <source>
        <dbReference type="Pfam" id="PF23073"/>
    </source>
</evidence>
<dbReference type="Pfam" id="PF23070">
    <property type="entry name" value="DUF7043"/>
    <property type="match status" value="1"/>
</dbReference>
<keyword evidence="8" id="KW-1185">Reference proteome</keyword>
<dbReference type="PANTHER" id="PTHR22255:SF4">
    <property type="entry name" value="CATION-INDEPENDENT MANNOSE-6-PHOSPHATE RECEPTOR"/>
    <property type="match status" value="1"/>
</dbReference>
<feature type="region of interest" description="Disordered" evidence="1">
    <location>
        <begin position="520"/>
        <end position="557"/>
    </location>
</feature>
<evidence type="ECO:0000313" key="8">
    <source>
        <dbReference type="Proteomes" id="UP001328107"/>
    </source>
</evidence>
<feature type="non-terminal residue" evidence="7">
    <location>
        <position position="1"/>
    </location>
</feature>
<proteinExistence type="predicted"/>
<comment type="caution">
    <text evidence="7">The sequence shown here is derived from an EMBL/GenBank/DDBJ whole genome shotgun (WGS) entry which is preliminary data.</text>
</comment>
<evidence type="ECO:0000259" key="5">
    <source>
        <dbReference type="Pfam" id="PF23071"/>
    </source>
</evidence>
<reference evidence="8" key="1">
    <citation type="submission" date="2022-10" db="EMBL/GenBank/DDBJ databases">
        <title>Genome assembly of Pristionchus species.</title>
        <authorList>
            <person name="Yoshida K."/>
            <person name="Sommer R.J."/>
        </authorList>
    </citation>
    <scope>NUCLEOTIDE SEQUENCE [LARGE SCALE GENOMIC DNA]</scope>
    <source>
        <strain evidence="8">RS5460</strain>
    </source>
</reference>
<feature type="non-terminal residue" evidence="7">
    <location>
        <position position="606"/>
    </location>
</feature>
<dbReference type="InterPro" id="IPR055472">
    <property type="entry name" value="DUF7044"/>
</dbReference>
<feature type="domain" description="DUF7042" evidence="3">
    <location>
        <begin position="140"/>
        <end position="259"/>
    </location>
</feature>
<sequence>VSLLLLLLPLFAFSCRLDGRLHGSWKKQRLQRDHPKREDLRPPIEYDDFVISATSVSEYGECYEQLGDSYIFGLKRMARPECYRCFTLVLRTPNVIQAAHQIEDLCFSSIDEARRTCFDATRITPNEGDFWFKSEARTITPCPVEGKYDVGYTLKASDLKCDIGQGTTVETCERASQANFRFRNCSFPEFDMSLSCLGSWRALSGIDDQEFVVFENLESQEFRCGLVTRHKDSSVSIGFSIDSSCAQLEAGAPPEVYTFRPVIRSHLFAPCTFPEWLQGEYTTLSITADLLEYSQTLGDSVPVVSRCVSVNGERMMVYSETKCGDKLGFHCLWFRARSPSMVEFRTTLPQDAHNASVCEDNTQFTDYPWNSASVKGPQPAACGIQGSFSTPHDFRHADCYNLTVDCTMNSRMQLVVYHCGSGVVFDSRSYDCLAAWREQGQLFTYAQQRGRSSRANVCFVSQRQSARLSIVATGELCPRDYSFSDHSDRTIVMDELDDCQPRTTSMRPVSRTTPVRTRPLTFNRFPTTTSPTTTTRSSPSTTTTTRAYSTTSTTMTPRTTPLIGTHWKWAEPGEEENSLGLIDTLNSAPMTYLPVSIAGLVIALLL</sequence>
<name>A0AAN4ZC27_9BILA</name>
<dbReference type="AlphaFoldDB" id="A0AAN4ZC27"/>
<dbReference type="EMBL" id="BTRK01000002">
    <property type="protein sequence ID" value="GMR35773.1"/>
    <property type="molecule type" value="Genomic_DNA"/>
</dbReference>
<feature type="domain" description="DUF7045" evidence="6">
    <location>
        <begin position="382"/>
        <end position="483"/>
    </location>
</feature>
<dbReference type="Proteomes" id="UP001328107">
    <property type="component" value="Unassembled WGS sequence"/>
</dbReference>
<evidence type="ECO:0000256" key="1">
    <source>
        <dbReference type="SAM" id="MobiDB-lite"/>
    </source>
</evidence>
<evidence type="ECO:0000259" key="3">
    <source>
        <dbReference type="Pfam" id="PF23069"/>
    </source>
</evidence>
<dbReference type="Pfam" id="PF23073">
    <property type="entry name" value="DUF7045"/>
    <property type="match status" value="1"/>
</dbReference>
<dbReference type="Pfam" id="PF23071">
    <property type="entry name" value="DUF7044"/>
    <property type="match status" value="1"/>
</dbReference>